<keyword evidence="3" id="KW-1185">Reference proteome</keyword>
<feature type="compositionally biased region" description="Basic and acidic residues" evidence="1">
    <location>
        <begin position="8"/>
        <end position="17"/>
    </location>
</feature>
<evidence type="ECO:0000313" key="2">
    <source>
        <dbReference type="EnsemblPlants" id="LPERR05G08970.1"/>
    </source>
</evidence>
<dbReference type="EnsemblPlants" id="LPERR05G08970.1">
    <property type="protein sequence ID" value="LPERR05G08970.1"/>
    <property type="gene ID" value="LPERR05G08970"/>
</dbReference>
<evidence type="ECO:0000313" key="3">
    <source>
        <dbReference type="Proteomes" id="UP000032180"/>
    </source>
</evidence>
<organism evidence="2 3">
    <name type="scientific">Leersia perrieri</name>
    <dbReference type="NCBI Taxonomy" id="77586"/>
    <lineage>
        <taxon>Eukaryota</taxon>
        <taxon>Viridiplantae</taxon>
        <taxon>Streptophyta</taxon>
        <taxon>Embryophyta</taxon>
        <taxon>Tracheophyta</taxon>
        <taxon>Spermatophyta</taxon>
        <taxon>Magnoliopsida</taxon>
        <taxon>Liliopsida</taxon>
        <taxon>Poales</taxon>
        <taxon>Poaceae</taxon>
        <taxon>BOP clade</taxon>
        <taxon>Oryzoideae</taxon>
        <taxon>Oryzeae</taxon>
        <taxon>Oryzinae</taxon>
        <taxon>Leersia</taxon>
    </lineage>
</organism>
<proteinExistence type="predicted"/>
<dbReference type="Proteomes" id="UP000032180">
    <property type="component" value="Chromosome 5"/>
</dbReference>
<dbReference type="AlphaFoldDB" id="A0A0D9WF10"/>
<reference evidence="2" key="3">
    <citation type="submission" date="2015-04" db="UniProtKB">
        <authorList>
            <consortium name="EnsemblPlants"/>
        </authorList>
    </citation>
    <scope>IDENTIFICATION</scope>
</reference>
<protein>
    <submittedName>
        <fullName evidence="2">Uncharacterized protein</fullName>
    </submittedName>
</protein>
<dbReference type="HOGENOM" id="CLU_2561598_0_0_1"/>
<evidence type="ECO:0000256" key="1">
    <source>
        <dbReference type="SAM" id="MobiDB-lite"/>
    </source>
</evidence>
<dbReference type="Gramene" id="LPERR05G08970.1">
    <property type="protein sequence ID" value="LPERR05G08970.1"/>
    <property type="gene ID" value="LPERR05G08970"/>
</dbReference>
<reference evidence="2 3" key="1">
    <citation type="submission" date="2012-08" db="EMBL/GenBank/DDBJ databases">
        <title>Oryza genome evolution.</title>
        <authorList>
            <person name="Wing R.A."/>
        </authorList>
    </citation>
    <scope>NUCLEOTIDE SEQUENCE</scope>
</reference>
<reference evidence="3" key="2">
    <citation type="submission" date="2013-12" db="EMBL/GenBank/DDBJ databases">
        <authorList>
            <person name="Yu Y."/>
            <person name="Lee S."/>
            <person name="de Baynast K."/>
            <person name="Wissotski M."/>
            <person name="Liu L."/>
            <person name="Talag J."/>
            <person name="Goicoechea J."/>
            <person name="Angelova A."/>
            <person name="Jetty R."/>
            <person name="Kudrna D."/>
            <person name="Golser W."/>
            <person name="Rivera L."/>
            <person name="Zhang J."/>
            <person name="Wing R."/>
        </authorList>
    </citation>
    <scope>NUCLEOTIDE SEQUENCE</scope>
</reference>
<sequence>MAATAHKHLGEAEEMSHHHGLGFQTPKDLPDKKITAHKLCPRSHGDRAGAEKAVATAQAATAAPRPDLCAPWPDLACNCVFR</sequence>
<feature type="compositionally biased region" description="Low complexity" evidence="1">
    <location>
        <begin position="51"/>
        <end position="63"/>
    </location>
</feature>
<name>A0A0D9WF10_9ORYZ</name>
<accession>A0A0D9WF10</accession>
<feature type="region of interest" description="Disordered" evidence="1">
    <location>
        <begin position="1"/>
        <end position="65"/>
    </location>
</feature>